<sequence length="139" mass="14889">MSPRRLLVAVSAVQLAASVTGQVVALRRRRHFDVPFMTGSPDHVGRDSWWFGTAYSAPSYMLAAQAYAVARLAAGPDDRARGMLRLLGTSMIGGYLSERFNRQVLTGRVVDPVETPIVVVGFAGTIAMAVAGANRQAGR</sequence>
<dbReference type="RefSeq" id="WP_344687141.1">
    <property type="nucleotide sequence ID" value="NZ_BAAAVV010000001.1"/>
</dbReference>
<protein>
    <recommendedName>
        <fullName evidence="3">DUF4345 domain-containing protein</fullName>
    </recommendedName>
</protein>
<proteinExistence type="predicted"/>
<keyword evidence="2" id="KW-1185">Reference proteome</keyword>
<evidence type="ECO:0000313" key="1">
    <source>
        <dbReference type="EMBL" id="GAA3158285.1"/>
    </source>
</evidence>
<dbReference type="EMBL" id="BAAAVV010000001">
    <property type="protein sequence ID" value="GAA3158285.1"/>
    <property type="molecule type" value="Genomic_DNA"/>
</dbReference>
<evidence type="ECO:0008006" key="3">
    <source>
        <dbReference type="Google" id="ProtNLM"/>
    </source>
</evidence>
<gene>
    <name evidence="1" type="ORF">GCM10010531_07110</name>
</gene>
<organism evidence="1 2">
    <name type="scientific">Blastococcus jejuensis</name>
    <dbReference type="NCBI Taxonomy" id="351224"/>
    <lineage>
        <taxon>Bacteria</taxon>
        <taxon>Bacillati</taxon>
        <taxon>Actinomycetota</taxon>
        <taxon>Actinomycetes</taxon>
        <taxon>Geodermatophilales</taxon>
        <taxon>Geodermatophilaceae</taxon>
        <taxon>Blastococcus</taxon>
    </lineage>
</organism>
<reference evidence="2" key="1">
    <citation type="journal article" date="2019" name="Int. J. Syst. Evol. Microbiol.">
        <title>The Global Catalogue of Microorganisms (GCM) 10K type strain sequencing project: providing services to taxonomists for standard genome sequencing and annotation.</title>
        <authorList>
            <consortium name="The Broad Institute Genomics Platform"/>
            <consortium name="The Broad Institute Genome Sequencing Center for Infectious Disease"/>
            <person name="Wu L."/>
            <person name="Ma J."/>
        </authorList>
    </citation>
    <scope>NUCLEOTIDE SEQUENCE [LARGE SCALE GENOMIC DNA]</scope>
    <source>
        <strain evidence="2">JCM 15614</strain>
    </source>
</reference>
<evidence type="ECO:0000313" key="2">
    <source>
        <dbReference type="Proteomes" id="UP001499924"/>
    </source>
</evidence>
<dbReference type="Proteomes" id="UP001499924">
    <property type="component" value="Unassembled WGS sequence"/>
</dbReference>
<name>A0ABP6NV60_9ACTN</name>
<accession>A0ABP6NV60</accession>
<comment type="caution">
    <text evidence="1">The sequence shown here is derived from an EMBL/GenBank/DDBJ whole genome shotgun (WGS) entry which is preliminary data.</text>
</comment>